<evidence type="ECO:0000313" key="2">
    <source>
        <dbReference type="Proteomes" id="UP000001353"/>
    </source>
</evidence>
<accession>F7ZHQ8</accession>
<evidence type="ECO:0000313" key="1">
    <source>
        <dbReference type="EMBL" id="AEI93668.1"/>
    </source>
</evidence>
<proteinExistence type="predicted"/>
<sequence>MELEPLDQVAIDVARAVITEKARLSASVDGRQFLLRPSAPHIDMYVVTLTLYMSWIKMNNSTG</sequence>
<dbReference type="AlphaFoldDB" id="F7ZHQ8"/>
<dbReference type="HOGENOM" id="CLU_2883128_0_0_5"/>
<name>F7ZHQ8_ROSLO</name>
<reference evidence="1 2" key="1">
    <citation type="journal article" date="2011" name="BMC Genomics">
        <title>Comparative genome analysis and genome-guided physiological analysis of Roseobacter litoralis.</title>
        <authorList>
            <person name="Kalhoefer D."/>
            <person name="Thole S."/>
            <person name="Voget S."/>
            <person name="Lehmann R."/>
            <person name="Liesegang H."/>
            <person name="Wollher A."/>
            <person name="Daniel R."/>
            <person name="Simon M."/>
            <person name="Brinkhoff T."/>
        </authorList>
    </citation>
    <scope>NUCLEOTIDE SEQUENCE [LARGE SCALE GENOMIC DNA]</scope>
    <source>
        <strain evidence="2">ATCC 49566 / DSM 6996 / JCM 21268 / NBRC 15278 / OCh 149</strain>
    </source>
</reference>
<dbReference type="EMBL" id="CP002623">
    <property type="protein sequence ID" value="AEI93668.1"/>
    <property type="molecule type" value="Genomic_DNA"/>
</dbReference>
<dbReference type="Proteomes" id="UP000001353">
    <property type="component" value="Chromosome"/>
</dbReference>
<protein>
    <submittedName>
        <fullName evidence="1">Uncharacterized protein</fullName>
    </submittedName>
</protein>
<keyword evidence="2" id="KW-1185">Reference proteome</keyword>
<organism evidence="1 2">
    <name type="scientific">Roseobacter litoralis (strain ATCC 49566 / DSM 6996 / JCM 21268 / NBRC 15278 / OCh 149)</name>
    <dbReference type="NCBI Taxonomy" id="391595"/>
    <lineage>
        <taxon>Bacteria</taxon>
        <taxon>Pseudomonadati</taxon>
        <taxon>Pseudomonadota</taxon>
        <taxon>Alphaproteobacteria</taxon>
        <taxon>Rhodobacterales</taxon>
        <taxon>Roseobacteraceae</taxon>
        <taxon>Roseobacter</taxon>
    </lineage>
</organism>
<dbReference type="KEGG" id="rli:RLO149_c016760"/>
<dbReference type="STRING" id="391595.RLO149_c016760"/>
<gene>
    <name evidence="1" type="ordered locus">RLO149_c016760</name>
</gene>